<dbReference type="Pfam" id="PF11526">
    <property type="entry name" value="Pfc11_Clp1_ID"/>
    <property type="match status" value="1"/>
</dbReference>
<dbReference type="InterPro" id="IPR021605">
    <property type="entry name" value="Pcf11_Clp1-ID"/>
</dbReference>
<feature type="domain" description="CID" evidence="2">
    <location>
        <begin position="6"/>
        <end position="137"/>
    </location>
</feature>
<feature type="compositionally biased region" description="Pro residues" evidence="1">
    <location>
        <begin position="171"/>
        <end position="185"/>
    </location>
</feature>
<name>F0XTQ3_GROCL</name>
<dbReference type="SUPFAM" id="SSF48464">
    <property type="entry name" value="ENTH/VHS domain"/>
    <property type="match status" value="1"/>
</dbReference>
<dbReference type="Gene3D" id="1.25.40.90">
    <property type="match status" value="1"/>
</dbReference>
<dbReference type="InParanoid" id="F0XTQ3"/>
<feature type="compositionally biased region" description="Polar residues" evidence="1">
    <location>
        <begin position="191"/>
        <end position="207"/>
    </location>
</feature>
<keyword evidence="4" id="KW-1185">Reference proteome</keyword>
<dbReference type="GO" id="GO:0005849">
    <property type="term" value="C:mRNA cleavage factor complex"/>
    <property type="evidence" value="ECO:0007669"/>
    <property type="project" value="InterPro"/>
</dbReference>
<gene>
    <name evidence="3" type="ORF">CMQ_4682</name>
</gene>
<dbReference type="GO" id="GO:0003729">
    <property type="term" value="F:mRNA binding"/>
    <property type="evidence" value="ECO:0007669"/>
    <property type="project" value="InterPro"/>
</dbReference>
<dbReference type="CDD" id="cd16982">
    <property type="entry name" value="CID_Pcf11"/>
    <property type="match status" value="1"/>
</dbReference>
<sequence length="867" mass="91299">MSYEDHSEDVAADFRDALEGLTMNSRVEITTLTVIARENTEYAHAISEVLQEHIKKASYRLPLPASTARARQLTGVVSRGLYTTFMDAYASVDNGTRRKMDEMLKTWKEPVPGSVDPRPVFSPETVRPIESALMKAKASAFQAQQEHLRSEQQLLGRGRPHNSGMPYRETPTPPGGRPGYPPQNPYPQQTMLPGSASSQMPVPQQHQAYPIHPAHATTQSTPQPPSTAPTAGPFQPPPTSQIPFSAIGSASRMSIESLNEDVGRLILATKAEFAEKPYDASVAARLKALLDLQMILKSQNLEYDKLLLVKNQIDALSVNLPSHLKAQYIPTATPPAGYPPYQPPASSSAASAAPTLSGLSQIQLPPGIAAAAAAALAAAHAQGAAPAATGALPPASGTAGSVSIDRLLGKGALAAILAARQQQTAAAAPAPAPVPAPAPTPVPALQTQSLPLALSQALSQMLPQQHQPAGFSGVAPGGNAGNPLALMDMLRKAGILQGQQGAQHAQMGGSMPATLSSSLASILASARAPALGAPTLGARVPLQEIRNEISFQSASLKHFRPHLLPLLYEKLGPPCTQCGRRFQTDGAGRAAKTAHMDWHFRVHQRIVESEKRGQHRSWYVDQADWIQSREAPPEADGVDHGADGIRGSSGAAGANGRSSSHQGAGSSLSGTGGAGAGGGKVQWIPVPSDGAGANQACPICQERFKMQWLDEAQEWVWIDAVQIGSRVYHASCHAEATKSGAIRDHPAASAMAAMLSGVLPPQQLPQQPMIPTEIKVAHSSHHRYRVAEEAKAAAADEKRSAVLEAVVVVVVVAVVVAREGRQIWTESIRILAAVAEMGCAMAVAVATGRMDLVAAAPILVAMTSWWT</sequence>
<evidence type="ECO:0000313" key="4">
    <source>
        <dbReference type="Proteomes" id="UP000007796"/>
    </source>
</evidence>
<accession>F0XTQ3</accession>
<dbReference type="Proteomes" id="UP000007796">
    <property type="component" value="Unassembled WGS sequence"/>
</dbReference>
<feature type="compositionally biased region" description="Gly residues" evidence="1">
    <location>
        <begin position="670"/>
        <end position="680"/>
    </location>
</feature>
<reference evidence="3 4" key="1">
    <citation type="journal article" date="2011" name="Proc. Natl. Acad. Sci. U.S.A.">
        <title>Genome and transcriptome analyses of the mountain pine beetle-fungal symbiont Grosmannia clavigera, a lodgepole pine pathogen.</title>
        <authorList>
            <person name="DiGuistini S."/>
            <person name="Wang Y."/>
            <person name="Liao N.Y."/>
            <person name="Taylor G."/>
            <person name="Tanguay P."/>
            <person name="Feau N."/>
            <person name="Henrissat B."/>
            <person name="Chan S.K."/>
            <person name="Hesse-Orce U."/>
            <person name="Alamouti S.M."/>
            <person name="Tsui C.K.M."/>
            <person name="Docking R.T."/>
            <person name="Levasseur A."/>
            <person name="Haridas S."/>
            <person name="Robertson G."/>
            <person name="Birol I."/>
            <person name="Holt R.A."/>
            <person name="Marra M.A."/>
            <person name="Hamelin R.C."/>
            <person name="Hirst M."/>
            <person name="Jones S.J.M."/>
            <person name="Bohlmann J."/>
            <person name="Breuil C."/>
        </authorList>
    </citation>
    <scope>NUCLEOTIDE SEQUENCE [LARGE SCALE GENOMIC DNA]</scope>
    <source>
        <strain evidence="4">kw1407 / UAMH 11150</strain>
    </source>
</reference>
<dbReference type="GO" id="GO:0006369">
    <property type="term" value="P:termination of RNA polymerase II transcription"/>
    <property type="evidence" value="ECO:0007669"/>
    <property type="project" value="InterPro"/>
</dbReference>
<dbReference type="InterPro" id="IPR045154">
    <property type="entry name" value="PCF11-like"/>
</dbReference>
<dbReference type="HOGENOM" id="CLU_015606_0_0_1"/>
<feature type="compositionally biased region" description="Low complexity" evidence="1">
    <location>
        <begin position="645"/>
        <end position="669"/>
    </location>
</feature>
<dbReference type="InterPro" id="IPR047415">
    <property type="entry name" value="Pcf11_CID"/>
</dbReference>
<dbReference type="InterPro" id="IPR006569">
    <property type="entry name" value="CID_dom"/>
</dbReference>
<dbReference type="GO" id="GO:0000993">
    <property type="term" value="F:RNA polymerase II complex binding"/>
    <property type="evidence" value="ECO:0007669"/>
    <property type="project" value="InterPro"/>
</dbReference>
<dbReference type="eggNOG" id="KOG2071">
    <property type="taxonomic scope" value="Eukaryota"/>
</dbReference>
<feature type="region of interest" description="Disordered" evidence="1">
    <location>
        <begin position="632"/>
        <end position="687"/>
    </location>
</feature>
<feature type="region of interest" description="Disordered" evidence="1">
    <location>
        <begin position="154"/>
        <end position="242"/>
    </location>
</feature>
<dbReference type="STRING" id="655863.F0XTQ3"/>
<evidence type="ECO:0000313" key="3">
    <source>
        <dbReference type="EMBL" id="EFW98830.1"/>
    </source>
</evidence>
<dbReference type="PANTHER" id="PTHR15921">
    <property type="entry name" value="PRE-MRNA CLEAVAGE COMPLEX II"/>
    <property type="match status" value="1"/>
</dbReference>
<dbReference type="SMART" id="SM00582">
    <property type="entry name" value="RPR"/>
    <property type="match status" value="1"/>
</dbReference>
<proteinExistence type="predicted"/>
<protein>
    <submittedName>
        <fullName evidence="3">mRNA cleavage factor complex component</fullName>
    </submittedName>
</protein>
<dbReference type="GO" id="GO:0031124">
    <property type="term" value="P:mRNA 3'-end processing"/>
    <property type="evidence" value="ECO:0007669"/>
    <property type="project" value="InterPro"/>
</dbReference>
<organism evidence="4">
    <name type="scientific">Grosmannia clavigera (strain kw1407 / UAMH 11150)</name>
    <name type="common">Blue stain fungus</name>
    <name type="synonym">Graphiocladiella clavigera</name>
    <dbReference type="NCBI Taxonomy" id="655863"/>
    <lineage>
        <taxon>Eukaryota</taxon>
        <taxon>Fungi</taxon>
        <taxon>Dikarya</taxon>
        <taxon>Ascomycota</taxon>
        <taxon>Pezizomycotina</taxon>
        <taxon>Sordariomycetes</taxon>
        <taxon>Sordariomycetidae</taxon>
        <taxon>Ophiostomatales</taxon>
        <taxon>Ophiostomataceae</taxon>
        <taxon>Leptographium</taxon>
    </lineage>
</organism>
<dbReference type="PROSITE" id="PS51391">
    <property type="entry name" value="CID"/>
    <property type="match status" value="1"/>
</dbReference>
<evidence type="ECO:0000259" key="2">
    <source>
        <dbReference type="PROSITE" id="PS51391"/>
    </source>
</evidence>
<dbReference type="OrthoDB" id="343582at2759"/>
<dbReference type="AlphaFoldDB" id="F0XTQ3"/>
<dbReference type="PANTHER" id="PTHR15921:SF3">
    <property type="entry name" value="PRE-MRNA CLEAVAGE COMPLEX 2 PROTEIN PCF11"/>
    <property type="match status" value="1"/>
</dbReference>
<dbReference type="FunCoup" id="F0XTQ3">
    <property type="interactions" value="446"/>
</dbReference>
<dbReference type="GeneID" id="25977920"/>
<dbReference type="InterPro" id="IPR008942">
    <property type="entry name" value="ENTH_VHS"/>
</dbReference>
<dbReference type="Pfam" id="PF21936">
    <property type="entry name" value="Pcf11_C"/>
    <property type="match status" value="1"/>
</dbReference>
<dbReference type="GO" id="GO:0005737">
    <property type="term" value="C:cytoplasm"/>
    <property type="evidence" value="ECO:0007669"/>
    <property type="project" value="TreeGrafter"/>
</dbReference>
<dbReference type="EMBL" id="GL630006">
    <property type="protein sequence ID" value="EFW98830.1"/>
    <property type="molecule type" value="Genomic_DNA"/>
</dbReference>
<dbReference type="RefSeq" id="XP_014168313.1">
    <property type="nucleotide sequence ID" value="XM_014312838.1"/>
</dbReference>
<evidence type="ECO:0000256" key="1">
    <source>
        <dbReference type="SAM" id="MobiDB-lite"/>
    </source>
</evidence>
<dbReference type="InterPro" id="IPR054127">
    <property type="entry name" value="Pcf11_C"/>
</dbReference>